<sequence length="482" mass="53386">MFATERLTYMAQAASDNMSLPSFDVSRDFAVPTGTMPRNQLPGPPTLLDPILPAEGSIVDPPAPAASFDSELLASFANLTVDPPTHIDCSRFYHISLVYDPPVITLVTLKTALFYVMEMTSLHTSSCMLKLDHNIIELVASGGLQANSSAQALSYADKISQLRTLYDPIPFIPKNKSSHRRQLLASELFQQLVRRLNDLFPLADREWLPSDQWQKQRPSDSHKFAPINSWVELFPSVNREDITFSNLKTNKNNSVIALKPNSKAKYAVIRQIFKHSRKPPGLAATSSNTCTSPQCPKKIPLLFICDSSPNPAFFEYLWTVGSRPPALQGVLPGFTPGEVVEIPSTQSSPLSLDSKFLSGGALFATSTPSDLNTNSWVLSPLVIVSIWPDVDLSFSLSTMKRRYGIQSRATLRQNSDQIGLWWNVCTITLMPPLFRRHEDILTHANFHFTYLLNVSHSSSSYKSSFINSKGDCVAETGSKSTS</sequence>
<gene>
    <name evidence="1" type="ORF">PtA15_11A331</name>
</gene>
<organism evidence="1 2">
    <name type="scientific">Puccinia triticina</name>
    <dbReference type="NCBI Taxonomy" id="208348"/>
    <lineage>
        <taxon>Eukaryota</taxon>
        <taxon>Fungi</taxon>
        <taxon>Dikarya</taxon>
        <taxon>Basidiomycota</taxon>
        <taxon>Pucciniomycotina</taxon>
        <taxon>Pucciniomycetes</taxon>
        <taxon>Pucciniales</taxon>
        <taxon>Pucciniaceae</taxon>
        <taxon>Puccinia</taxon>
    </lineage>
</organism>
<reference evidence="1" key="1">
    <citation type="submission" date="2022-10" db="EMBL/GenBank/DDBJ databases">
        <title>Puccinia triticina Genome sequencing and assembly.</title>
        <authorList>
            <person name="Li C."/>
        </authorList>
    </citation>
    <scope>NUCLEOTIDE SEQUENCE</scope>
    <source>
        <strain evidence="1">Pt15</strain>
    </source>
</reference>
<name>A0ABY7CWP4_9BASI</name>
<keyword evidence="2" id="KW-1185">Reference proteome</keyword>
<proteinExistence type="predicted"/>
<dbReference type="Proteomes" id="UP001164743">
    <property type="component" value="Chromosome 11A"/>
</dbReference>
<dbReference type="EMBL" id="CP110431">
    <property type="protein sequence ID" value="WAQ89641.1"/>
    <property type="molecule type" value="Genomic_DNA"/>
</dbReference>
<evidence type="ECO:0000313" key="2">
    <source>
        <dbReference type="Proteomes" id="UP001164743"/>
    </source>
</evidence>
<dbReference type="RefSeq" id="XP_053025196.1">
    <property type="nucleotide sequence ID" value="XM_053161229.1"/>
</dbReference>
<accession>A0ABY7CWP4</accession>
<dbReference type="GeneID" id="77802124"/>
<evidence type="ECO:0000313" key="1">
    <source>
        <dbReference type="EMBL" id="WAQ89641.1"/>
    </source>
</evidence>
<protein>
    <submittedName>
        <fullName evidence="1">Uncharacterized protein</fullName>
    </submittedName>
</protein>